<dbReference type="SUPFAM" id="SSF53098">
    <property type="entry name" value="Ribonuclease H-like"/>
    <property type="match status" value="1"/>
</dbReference>
<name>A0AAD7EDI7_9AGAR</name>
<evidence type="ECO:0000313" key="7">
    <source>
        <dbReference type="Proteomes" id="UP001218218"/>
    </source>
</evidence>
<protein>
    <submittedName>
        <fullName evidence="6">Uncharacterized protein</fullName>
    </submittedName>
</protein>
<keyword evidence="2" id="KW-0479">Metal-binding</keyword>
<dbReference type="GO" id="GO:0005634">
    <property type="term" value="C:nucleus"/>
    <property type="evidence" value="ECO:0007669"/>
    <property type="project" value="UniProtKB-SubCell"/>
</dbReference>
<evidence type="ECO:0000256" key="1">
    <source>
        <dbReference type="ARBA" id="ARBA00004123"/>
    </source>
</evidence>
<dbReference type="PANTHER" id="PTHR46481:SF10">
    <property type="entry name" value="ZINC FINGER BED DOMAIN-CONTAINING PROTEIN 39"/>
    <property type="match status" value="1"/>
</dbReference>
<accession>A0AAD7EDI7</accession>
<evidence type="ECO:0000313" key="6">
    <source>
        <dbReference type="EMBL" id="KAJ7312534.1"/>
    </source>
</evidence>
<comment type="subcellular location">
    <subcellularLocation>
        <location evidence="1">Nucleus</location>
    </subcellularLocation>
</comment>
<dbReference type="PANTHER" id="PTHR46481">
    <property type="entry name" value="ZINC FINGER BED DOMAIN-CONTAINING PROTEIN 4"/>
    <property type="match status" value="1"/>
</dbReference>
<dbReference type="InterPro" id="IPR012337">
    <property type="entry name" value="RNaseH-like_sf"/>
</dbReference>
<dbReference type="InterPro" id="IPR052035">
    <property type="entry name" value="ZnF_BED_domain_contain"/>
</dbReference>
<evidence type="ECO:0000256" key="2">
    <source>
        <dbReference type="ARBA" id="ARBA00022723"/>
    </source>
</evidence>
<dbReference type="EMBL" id="JARIHO010000071">
    <property type="protein sequence ID" value="KAJ7312534.1"/>
    <property type="molecule type" value="Genomic_DNA"/>
</dbReference>
<dbReference type="GO" id="GO:0008270">
    <property type="term" value="F:zinc ion binding"/>
    <property type="evidence" value="ECO:0007669"/>
    <property type="project" value="UniProtKB-KW"/>
</dbReference>
<keyword evidence="3" id="KW-0863">Zinc-finger</keyword>
<comment type="caution">
    <text evidence="6">The sequence shown here is derived from an EMBL/GenBank/DDBJ whole genome shotgun (WGS) entry which is preliminary data.</text>
</comment>
<reference evidence="6" key="1">
    <citation type="submission" date="2023-03" db="EMBL/GenBank/DDBJ databases">
        <title>Massive genome expansion in bonnet fungi (Mycena s.s.) driven by repeated elements and novel gene families across ecological guilds.</title>
        <authorList>
            <consortium name="Lawrence Berkeley National Laboratory"/>
            <person name="Harder C.B."/>
            <person name="Miyauchi S."/>
            <person name="Viragh M."/>
            <person name="Kuo A."/>
            <person name="Thoen E."/>
            <person name="Andreopoulos B."/>
            <person name="Lu D."/>
            <person name="Skrede I."/>
            <person name="Drula E."/>
            <person name="Henrissat B."/>
            <person name="Morin E."/>
            <person name="Kohler A."/>
            <person name="Barry K."/>
            <person name="LaButti K."/>
            <person name="Morin E."/>
            <person name="Salamov A."/>
            <person name="Lipzen A."/>
            <person name="Mereny Z."/>
            <person name="Hegedus B."/>
            <person name="Baldrian P."/>
            <person name="Stursova M."/>
            <person name="Weitz H."/>
            <person name="Taylor A."/>
            <person name="Grigoriev I.V."/>
            <person name="Nagy L.G."/>
            <person name="Martin F."/>
            <person name="Kauserud H."/>
        </authorList>
    </citation>
    <scope>NUCLEOTIDE SEQUENCE</scope>
    <source>
        <strain evidence="6">CBHHK002</strain>
    </source>
</reference>
<evidence type="ECO:0000256" key="3">
    <source>
        <dbReference type="ARBA" id="ARBA00022771"/>
    </source>
</evidence>
<gene>
    <name evidence="6" type="ORF">DFH08DRAFT_717438</name>
</gene>
<proteinExistence type="predicted"/>
<dbReference type="Proteomes" id="UP001218218">
    <property type="component" value="Unassembled WGS sequence"/>
</dbReference>
<organism evidence="6 7">
    <name type="scientific">Mycena albidolilacea</name>
    <dbReference type="NCBI Taxonomy" id="1033008"/>
    <lineage>
        <taxon>Eukaryota</taxon>
        <taxon>Fungi</taxon>
        <taxon>Dikarya</taxon>
        <taxon>Basidiomycota</taxon>
        <taxon>Agaricomycotina</taxon>
        <taxon>Agaricomycetes</taxon>
        <taxon>Agaricomycetidae</taxon>
        <taxon>Agaricales</taxon>
        <taxon>Marasmiineae</taxon>
        <taxon>Mycenaceae</taxon>
        <taxon>Mycena</taxon>
    </lineage>
</organism>
<sequence>LDNARTNDVLIRALSDILRQGFNIQWAPENSQIRCIAHVVNLVVQKILATLDEAHDPEEQDYYIPNKDLPFHYDPDGDPELIALEKEQLAKEHCATTDEDSEIGLITALKPEFEKLSALRTITIKICSSPQRRQRFRAASKSVYTANERAPSGKPLTSLMVIRDVKTRWNYTEAMITRGLLLRKAIDQWVFEREELRSLLLTIDEWKMLESLGEILTVFTQVTLEMSRSGTPTLPFVLPMYETMMASLREHAADESLLQSLRVAATAGLTKLTVYHEKAKQSQFNVIATSK</sequence>
<dbReference type="AlphaFoldDB" id="A0AAD7EDI7"/>
<evidence type="ECO:0000256" key="4">
    <source>
        <dbReference type="ARBA" id="ARBA00022833"/>
    </source>
</evidence>
<evidence type="ECO:0000256" key="5">
    <source>
        <dbReference type="ARBA" id="ARBA00023242"/>
    </source>
</evidence>
<feature type="non-terminal residue" evidence="6">
    <location>
        <position position="291"/>
    </location>
</feature>
<keyword evidence="4" id="KW-0862">Zinc</keyword>
<keyword evidence="7" id="KW-1185">Reference proteome</keyword>
<keyword evidence="5" id="KW-0539">Nucleus</keyword>